<dbReference type="RefSeq" id="WP_047231070.1">
    <property type="nucleotide sequence ID" value="NZ_JNBQ01000001.1"/>
</dbReference>
<keyword evidence="1" id="KW-0472">Membrane</keyword>
<dbReference type="Pfam" id="PF04075">
    <property type="entry name" value="F420H2_quin_red"/>
    <property type="match status" value="1"/>
</dbReference>
<keyword evidence="1" id="KW-1133">Transmembrane helix</keyword>
<dbReference type="SUPFAM" id="SSF50475">
    <property type="entry name" value="FMN-binding split barrel"/>
    <property type="match status" value="1"/>
</dbReference>
<protein>
    <recommendedName>
        <fullName evidence="4">Nitroreductase family deazaflavin-dependent oxidoreductase</fullName>
    </recommendedName>
</protein>
<gene>
    <name evidence="2" type="ORF">FB00_01840</name>
</gene>
<dbReference type="InterPro" id="IPR012349">
    <property type="entry name" value="Split_barrel_FMN-bd"/>
</dbReference>
<evidence type="ECO:0008006" key="4">
    <source>
        <dbReference type="Google" id="ProtNLM"/>
    </source>
</evidence>
<reference evidence="2 3" key="1">
    <citation type="submission" date="2014-05" db="EMBL/GenBank/DDBJ databases">
        <title>Cellulosimicrobium funkei U11 genome.</title>
        <authorList>
            <person name="Hu C."/>
            <person name="Gong Y."/>
            <person name="Wan W."/>
            <person name="Jiang M."/>
        </authorList>
    </citation>
    <scope>NUCLEOTIDE SEQUENCE [LARGE SCALE GENOMIC DNA]</scope>
    <source>
        <strain evidence="2 3">U11</strain>
    </source>
</reference>
<dbReference type="GO" id="GO:0016491">
    <property type="term" value="F:oxidoreductase activity"/>
    <property type="evidence" value="ECO:0007669"/>
    <property type="project" value="InterPro"/>
</dbReference>
<dbReference type="Proteomes" id="UP000035265">
    <property type="component" value="Unassembled WGS sequence"/>
</dbReference>
<organism evidence="2 3">
    <name type="scientific">Cellulosimicrobium funkei</name>
    <dbReference type="NCBI Taxonomy" id="264251"/>
    <lineage>
        <taxon>Bacteria</taxon>
        <taxon>Bacillati</taxon>
        <taxon>Actinomycetota</taxon>
        <taxon>Actinomycetes</taxon>
        <taxon>Micrococcales</taxon>
        <taxon>Promicromonosporaceae</taxon>
        <taxon>Cellulosimicrobium</taxon>
    </lineage>
</organism>
<evidence type="ECO:0000256" key="1">
    <source>
        <dbReference type="SAM" id="Phobius"/>
    </source>
</evidence>
<accession>A0A0H2KU08</accession>
<dbReference type="AlphaFoldDB" id="A0A0H2KU08"/>
<dbReference type="STRING" id="264251.FB00_01840"/>
<dbReference type="EMBL" id="JNBQ01000001">
    <property type="protein sequence ID" value="KLN36618.1"/>
    <property type="molecule type" value="Genomic_DNA"/>
</dbReference>
<dbReference type="Gene3D" id="2.30.110.10">
    <property type="entry name" value="Electron Transport, Fmn-binding Protein, Chain A"/>
    <property type="match status" value="1"/>
</dbReference>
<evidence type="ECO:0000313" key="3">
    <source>
        <dbReference type="Proteomes" id="UP000035265"/>
    </source>
</evidence>
<comment type="caution">
    <text evidence="2">The sequence shown here is derived from an EMBL/GenBank/DDBJ whole genome shotgun (WGS) entry which is preliminary data.</text>
</comment>
<feature type="transmembrane region" description="Helical" evidence="1">
    <location>
        <begin position="12"/>
        <end position="35"/>
    </location>
</feature>
<dbReference type="InterPro" id="IPR004378">
    <property type="entry name" value="F420H2_quin_Rdtase"/>
</dbReference>
<proteinExistence type="predicted"/>
<dbReference type="NCBIfam" id="TIGR00026">
    <property type="entry name" value="hi_GC_TIGR00026"/>
    <property type="match status" value="1"/>
</dbReference>
<dbReference type="PATRIC" id="fig|264251.5.peg.379"/>
<keyword evidence="3" id="KW-1185">Reference proteome</keyword>
<sequence length="158" mass="17743">MTLASRLLRTRWFVRAPIVLFRSGLGFLAGGRLLLLGHRGRSTGEARYVVLEVTDRPAPGSWVVVAGLGPRSQWYRNVVADPRVLVWVGRRRHVRSTARTLPPDDGARLLDEYASRYARGWAVLEPVLREWAEPLAAERGEADWRRVVPVVELTALGP</sequence>
<keyword evidence="1" id="KW-0812">Transmembrane</keyword>
<evidence type="ECO:0000313" key="2">
    <source>
        <dbReference type="EMBL" id="KLN36618.1"/>
    </source>
</evidence>
<name>A0A0H2KU08_9MICO</name>